<dbReference type="EMBL" id="JACIGO010000003">
    <property type="protein sequence ID" value="MBB4291494.1"/>
    <property type="molecule type" value="Genomic_DNA"/>
</dbReference>
<comment type="caution">
    <text evidence="1">The sequence shown here is derived from an EMBL/GenBank/DDBJ whole genome shotgun (WGS) entry which is preliminary data.</text>
</comment>
<sequence>MKPITEEDLHAFVDGALDEGRRQEVETYLATNREAMARVSAYRNHSVALRSALDPIADEPIPVRLNLRHMVPSPVQPRPVQRWRYAAAAALFLAVGATGGWVSRGIFRGEPGGIIALANEASASYRAYAFDKVRPIEVRAAEADSLREMARATIGAETLPDLSMAGYRLMGGRTVATIHGPALMLMYDDDNGGRLVILGRKMASDKDSSMRELSQDGVSGWTWSRSGVGYSLVGEQASEQMRKLADQVKDELAREA</sequence>
<evidence type="ECO:0000313" key="1">
    <source>
        <dbReference type="EMBL" id="MBB4291494.1"/>
    </source>
</evidence>
<organism evidence="1 2">
    <name type="scientific">Rhizobium leguminosarum</name>
    <dbReference type="NCBI Taxonomy" id="384"/>
    <lineage>
        <taxon>Bacteria</taxon>
        <taxon>Pseudomonadati</taxon>
        <taxon>Pseudomonadota</taxon>
        <taxon>Alphaproteobacteria</taxon>
        <taxon>Hyphomicrobiales</taxon>
        <taxon>Rhizobiaceae</taxon>
        <taxon>Rhizobium/Agrobacterium group</taxon>
        <taxon>Rhizobium</taxon>
    </lineage>
</organism>
<reference evidence="1 2" key="1">
    <citation type="submission" date="2020-08" db="EMBL/GenBank/DDBJ databases">
        <title>Genomic Encyclopedia of Type Strains, Phase IV (KMG-V): Genome sequencing to study the core and pangenomes of soil and plant-associated prokaryotes.</title>
        <authorList>
            <person name="Whitman W."/>
        </authorList>
    </citation>
    <scope>NUCLEOTIDE SEQUENCE [LARGE SCALE GENOMIC DNA]</scope>
    <source>
        <strain evidence="1 2">SEMIA 415</strain>
    </source>
</reference>
<proteinExistence type="predicted"/>
<protein>
    <submittedName>
        <fullName evidence="1">Anti-sigma factor RsiW</fullName>
    </submittedName>
</protein>
<accession>A0AAE2SYF4</accession>
<gene>
    <name evidence="1" type="ORF">GGE16_003553</name>
</gene>
<name>A0AAE2SYF4_RHILE</name>
<evidence type="ECO:0000313" key="2">
    <source>
        <dbReference type="Proteomes" id="UP000538507"/>
    </source>
</evidence>
<dbReference type="AlphaFoldDB" id="A0AAE2SYF4"/>
<dbReference type="Proteomes" id="UP000538507">
    <property type="component" value="Unassembled WGS sequence"/>
</dbReference>
<dbReference type="RefSeq" id="WP_183608300.1">
    <property type="nucleotide sequence ID" value="NZ_JACHAZ010000001.1"/>
</dbReference>